<dbReference type="PANTHER" id="PTHR42085">
    <property type="entry name" value="F-BOX DOMAIN-CONTAINING PROTEIN"/>
    <property type="match status" value="1"/>
</dbReference>
<sequence>MADEPESRLLGLAPELRNRIYDMVFEDNEVDWNSATSPPPGLLLACKQTHTEAIGACYELSTFTCKDSCFARDRLSCLPVKYSNIIKNVCLGAADETCSGEIFLLEEKAFKAQLSLLRLQSLAKIKEDKGLKTPGAIGAVVRVKTSLAGDEKVKTDEPWCLFAGKTFQLSAELVDQDFRDEYVNMLRFFKYDHHMPSRCWTWLWGGERWNCRCPMKPQ</sequence>
<dbReference type="GeneID" id="54567095"/>
<dbReference type="AlphaFoldDB" id="A0A6A6C6P4"/>
<protein>
    <submittedName>
        <fullName evidence="1">Uncharacterized protein</fullName>
    </submittedName>
</protein>
<accession>A0A6A6C6P4</accession>
<dbReference type="InterPro" id="IPR038883">
    <property type="entry name" value="AN11006-like"/>
</dbReference>
<dbReference type="EMBL" id="ML993612">
    <property type="protein sequence ID" value="KAF2162705.1"/>
    <property type="molecule type" value="Genomic_DNA"/>
</dbReference>
<dbReference type="RefSeq" id="XP_033663594.1">
    <property type="nucleotide sequence ID" value="XM_033813823.1"/>
</dbReference>
<name>A0A6A6C6P4_ZASCE</name>
<gene>
    <name evidence="1" type="ORF">M409DRAFT_58113</name>
</gene>
<dbReference type="PANTHER" id="PTHR42085:SF1">
    <property type="entry name" value="F-BOX DOMAIN-CONTAINING PROTEIN"/>
    <property type="match status" value="1"/>
</dbReference>
<proteinExistence type="predicted"/>
<organism evidence="1 2">
    <name type="scientific">Zasmidium cellare ATCC 36951</name>
    <dbReference type="NCBI Taxonomy" id="1080233"/>
    <lineage>
        <taxon>Eukaryota</taxon>
        <taxon>Fungi</taxon>
        <taxon>Dikarya</taxon>
        <taxon>Ascomycota</taxon>
        <taxon>Pezizomycotina</taxon>
        <taxon>Dothideomycetes</taxon>
        <taxon>Dothideomycetidae</taxon>
        <taxon>Mycosphaerellales</taxon>
        <taxon>Mycosphaerellaceae</taxon>
        <taxon>Zasmidium</taxon>
    </lineage>
</organism>
<keyword evidence="2" id="KW-1185">Reference proteome</keyword>
<dbReference type="OrthoDB" id="3650564at2759"/>
<reference evidence="1" key="1">
    <citation type="journal article" date="2020" name="Stud. Mycol.">
        <title>101 Dothideomycetes genomes: a test case for predicting lifestyles and emergence of pathogens.</title>
        <authorList>
            <person name="Haridas S."/>
            <person name="Albert R."/>
            <person name="Binder M."/>
            <person name="Bloem J."/>
            <person name="Labutti K."/>
            <person name="Salamov A."/>
            <person name="Andreopoulos B."/>
            <person name="Baker S."/>
            <person name="Barry K."/>
            <person name="Bills G."/>
            <person name="Bluhm B."/>
            <person name="Cannon C."/>
            <person name="Castanera R."/>
            <person name="Culley D."/>
            <person name="Daum C."/>
            <person name="Ezra D."/>
            <person name="Gonzalez J."/>
            <person name="Henrissat B."/>
            <person name="Kuo A."/>
            <person name="Liang C."/>
            <person name="Lipzen A."/>
            <person name="Lutzoni F."/>
            <person name="Magnuson J."/>
            <person name="Mondo S."/>
            <person name="Nolan M."/>
            <person name="Ohm R."/>
            <person name="Pangilinan J."/>
            <person name="Park H.-J."/>
            <person name="Ramirez L."/>
            <person name="Alfaro M."/>
            <person name="Sun H."/>
            <person name="Tritt A."/>
            <person name="Yoshinaga Y."/>
            <person name="Zwiers L.-H."/>
            <person name="Turgeon B."/>
            <person name="Goodwin S."/>
            <person name="Spatafora J."/>
            <person name="Crous P."/>
            <person name="Grigoriev I."/>
        </authorList>
    </citation>
    <scope>NUCLEOTIDE SEQUENCE</scope>
    <source>
        <strain evidence="1">ATCC 36951</strain>
    </source>
</reference>
<evidence type="ECO:0000313" key="2">
    <source>
        <dbReference type="Proteomes" id="UP000799537"/>
    </source>
</evidence>
<dbReference type="Proteomes" id="UP000799537">
    <property type="component" value="Unassembled WGS sequence"/>
</dbReference>
<evidence type="ECO:0000313" key="1">
    <source>
        <dbReference type="EMBL" id="KAF2162705.1"/>
    </source>
</evidence>